<dbReference type="PROSITE" id="PS50089">
    <property type="entry name" value="ZF_RING_2"/>
    <property type="match status" value="1"/>
</dbReference>
<comment type="caution">
    <text evidence="12">The sequence shown here is derived from an EMBL/GenBank/DDBJ whole genome shotgun (WGS) entry which is preliminary data.</text>
</comment>
<keyword evidence="3" id="KW-0479">Metal-binding</keyword>
<evidence type="ECO:0000256" key="4">
    <source>
        <dbReference type="ARBA" id="ARBA00022737"/>
    </source>
</evidence>
<dbReference type="GO" id="GO:0071797">
    <property type="term" value="C:LUBAC complex"/>
    <property type="evidence" value="ECO:0007669"/>
    <property type="project" value="TreeGrafter"/>
</dbReference>
<name>A0AAV1M9B3_9NEOP</name>
<dbReference type="Gene3D" id="3.30.40.10">
    <property type="entry name" value="Zinc/RING finger domain, C3HC4 (zinc finger)"/>
    <property type="match status" value="1"/>
</dbReference>
<keyword evidence="4" id="KW-0677">Repeat</keyword>
<evidence type="ECO:0000256" key="6">
    <source>
        <dbReference type="ARBA" id="ARBA00022786"/>
    </source>
</evidence>
<dbReference type="PANTHER" id="PTHR22770">
    <property type="entry name" value="UBIQUITIN CONJUGATING ENZYME 7 INTERACTING PROTEIN-RELATED"/>
    <property type="match status" value="1"/>
</dbReference>
<evidence type="ECO:0000256" key="7">
    <source>
        <dbReference type="ARBA" id="ARBA00022833"/>
    </source>
</evidence>
<dbReference type="Proteomes" id="UP001314205">
    <property type="component" value="Unassembled WGS sequence"/>
</dbReference>
<dbReference type="EMBL" id="CAVLGL010000148">
    <property type="protein sequence ID" value="CAK1602949.1"/>
    <property type="molecule type" value="Genomic_DNA"/>
</dbReference>
<evidence type="ECO:0000313" key="12">
    <source>
        <dbReference type="EMBL" id="CAK1602949.1"/>
    </source>
</evidence>
<feature type="region of interest" description="Disordered" evidence="9">
    <location>
        <begin position="916"/>
        <end position="937"/>
    </location>
</feature>
<evidence type="ECO:0000256" key="2">
    <source>
        <dbReference type="ARBA" id="ARBA00022679"/>
    </source>
</evidence>
<sequence>MNGDISVEASRPRPLSGGIWTLFSWLRRDERSFSDESLSSVGSDRTAVSFAFLEPLHYKAAIEPIVLPPLSPPTDSYKKRVRDRNFRRQRERDITLHRKYGLFKDENSDRYDVLSLPPARRNILNSGDKAERGRRATSESFQRRAPYVPGKRRAPLPPAVTTSLPRNLSRKRPAPPPPTKLTDIHKQSIELCAESMNTKPGCDKPSCSSKSVSIDAKIEKNNREEKIKSDKSFLKQIFENRKRNSATETNYVKLLPNISELDKQAAKIIENKKLKVLEGNANVSMSRTDSTSPDTVKEKWICTLCLRKYNAAVSSCLYCVKNEKQTHESFKNNVNISSNVPTNIYTQTDNELLNVASTSKAGLSEEKKKLKEMLKEMKDSLPKRPKHSIIDTESPTLRIGSASNHEDKSTLHLESPSKADNNFIKSLDKLKVQNIEESVSVVALKGCIATNKNGSNSRSSSRDISTNYPVKKITPQLESKNTGQKEFETPETSTEIINKNICFNDQSNVSSKILNIPLSNFKTTNQCNTKQNETDSLLQPKDSFSEFEFIKKGKINNTQLEFQPDLSKSKNSPKIKKESQSSIITKNTKPLEVMHSVINKAALNSDLSNIQMRRTNTQENNIQSQFLQTKIVHKSSICNKPKVNVERRTKENNMQQSAPSKVIEESDKIGKSTDKMKATISSLIDAPSIHTPLKISSLLNPFYLPAQTNCVNTETSINISKTKKSNVSPSTSSDILQQSSIVSISKSPKSIKETSETNENENTAKEIKSPSNIITNDQYSTNTSVCKVLGVIPSSSSKEINNNNVGKIDHHFRRRELVNQLEQSIAKGDEQSAADAAIKLAKLRLSCSVLSFSSQIVGNDPTTSKIDMPILKPKENETNKKIKFDLDEKLTKQNVESKSIMQNNLQLKCKITKSSNKNNEHVTKESTTMIDDQENKTQTNRDITSLNNVPCEPSTSKCNPVANGTTSIQIWVEDKEATRGPINLRIPRQAVMGELRLQAEKSLGLDSRLQRWIIGRTLCLDDTIPLVSLAGPEFSAPFYLCLVESETNKENANGELAKEHKQDKVNNIIDNTREVYTELMKLEQQAIVANTESFECSVCMEECEAGKGAVLRECIHTFCRDCLSDAVRHCEEPIVSCPAIGCPGILQEREIRALLPTEDYERWLARGLATAECGTRNAFHCRTRDCTGWALCEPGVRKFPCPVCKCNNCVPCQAIHEAETCEQYQNKLRTAVTAAQTNETDEGTQALLNSLIRRGEALECPECHAIITKKWGCDWVKCSACKTEICWVTRGRRWGPGGRGDTSAGCRCGVDGKKCHPSCGYCH</sequence>
<dbReference type="CDD" id="cd16633">
    <property type="entry name" value="mRING-HC-C3HC3D_RBR_HOIL1"/>
    <property type="match status" value="1"/>
</dbReference>
<keyword evidence="6" id="KW-0833">Ubl conjugation pathway</keyword>
<dbReference type="InterPro" id="IPR001841">
    <property type="entry name" value="Znf_RING"/>
</dbReference>
<keyword evidence="13" id="KW-1185">Reference proteome</keyword>
<dbReference type="Gene3D" id="3.10.20.90">
    <property type="entry name" value="Phosphatidylinositol 3-kinase Catalytic Subunit, Chain A, domain 1"/>
    <property type="match status" value="1"/>
</dbReference>
<feature type="domain" description="RING-type" evidence="10">
    <location>
        <begin position="1096"/>
        <end position="1138"/>
    </location>
</feature>
<proteinExistence type="predicted"/>
<dbReference type="PROSITE" id="PS00518">
    <property type="entry name" value="ZF_RING_1"/>
    <property type="match status" value="1"/>
</dbReference>
<dbReference type="GO" id="GO:0008270">
    <property type="term" value="F:zinc ion binding"/>
    <property type="evidence" value="ECO:0007669"/>
    <property type="project" value="UniProtKB-KW"/>
</dbReference>
<feature type="region of interest" description="Disordered" evidence="9">
    <location>
        <begin position="719"/>
        <end position="775"/>
    </location>
</feature>
<dbReference type="GO" id="GO:0043161">
    <property type="term" value="P:proteasome-mediated ubiquitin-dependent protein catabolic process"/>
    <property type="evidence" value="ECO:0007669"/>
    <property type="project" value="TreeGrafter"/>
</dbReference>
<keyword evidence="7" id="KW-0862">Zinc</keyword>
<dbReference type="GO" id="GO:0004842">
    <property type="term" value="F:ubiquitin-protein transferase activity"/>
    <property type="evidence" value="ECO:0007669"/>
    <property type="project" value="TreeGrafter"/>
</dbReference>
<keyword evidence="2" id="KW-0808">Transferase</keyword>
<dbReference type="PANTHER" id="PTHR22770:SF13">
    <property type="entry name" value="RING-TYPE DOMAIN-CONTAINING PROTEIN"/>
    <property type="match status" value="1"/>
</dbReference>
<dbReference type="InterPro" id="IPR051628">
    <property type="entry name" value="LUBAC_E3_Ligases"/>
</dbReference>
<comment type="pathway">
    <text evidence="1">Protein modification; protein ubiquitination.</text>
</comment>
<dbReference type="PROSITE" id="PS51873">
    <property type="entry name" value="TRIAD"/>
    <property type="match status" value="1"/>
</dbReference>
<feature type="domain" description="RING-type" evidence="11">
    <location>
        <begin position="1092"/>
        <end position="1319"/>
    </location>
</feature>
<evidence type="ECO:0000313" key="13">
    <source>
        <dbReference type="Proteomes" id="UP001314205"/>
    </source>
</evidence>
<feature type="compositionally biased region" description="Polar residues" evidence="9">
    <location>
        <begin position="719"/>
        <end position="731"/>
    </location>
</feature>
<feature type="compositionally biased region" description="Low complexity" evidence="9">
    <location>
        <begin position="732"/>
        <end position="748"/>
    </location>
</feature>
<feature type="compositionally biased region" description="Basic and acidic residues" evidence="9">
    <location>
        <begin position="128"/>
        <end position="137"/>
    </location>
</feature>
<evidence type="ECO:0000259" key="10">
    <source>
        <dbReference type="PROSITE" id="PS50089"/>
    </source>
</evidence>
<dbReference type="GO" id="GO:0043130">
    <property type="term" value="F:ubiquitin binding"/>
    <property type="evidence" value="ECO:0007669"/>
    <property type="project" value="TreeGrafter"/>
</dbReference>
<keyword evidence="5 8" id="KW-0863">Zinc-finger</keyword>
<feature type="region of interest" description="Disordered" evidence="9">
    <location>
        <begin position="648"/>
        <end position="670"/>
    </location>
</feature>
<dbReference type="InterPro" id="IPR044066">
    <property type="entry name" value="TRIAD_supradom"/>
</dbReference>
<organism evidence="12 13">
    <name type="scientific">Parnassius mnemosyne</name>
    <name type="common">clouded apollo</name>
    <dbReference type="NCBI Taxonomy" id="213953"/>
    <lineage>
        <taxon>Eukaryota</taxon>
        <taxon>Metazoa</taxon>
        <taxon>Ecdysozoa</taxon>
        <taxon>Arthropoda</taxon>
        <taxon>Hexapoda</taxon>
        <taxon>Insecta</taxon>
        <taxon>Pterygota</taxon>
        <taxon>Neoptera</taxon>
        <taxon>Endopterygota</taxon>
        <taxon>Lepidoptera</taxon>
        <taxon>Glossata</taxon>
        <taxon>Ditrysia</taxon>
        <taxon>Papilionoidea</taxon>
        <taxon>Papilionidae</taxon>
        <taxon>Parnassiinae</taxon>
        <taxon>Parnassini</taxon>
        <taxon>Parnassius</taxon>
        <taxon>Driopa</taxon>
    </lineage>
</organism>
<gene>
    <name evidence="12" type="ORF">PARMNEM_LOCUS21376</name>
</gene>
<feature type="compositionally biased region" description="Polar residues" evidence="9">
    <location>
        <begin position="925"/>
        <end position="937"/>
    </location>
</feature>
<protein>
    <recommendedName>
        <fullName evidence="14">RanBP-type and C3HC4-type zinc finger-containing protein 1</fullName>
    </recommendedName>
</protein>
<dbReference type="FunFam" id="3.30.40.10:FF:000137">
    <property type="entry name" value="RanBP-type and C3HC4-type zinc finger-containing protein 1"/>
    <property type="match status" value="1"/>
</dbReference>
<evidence type="ECO:0000256" key="9">
    <source>
        <dbReference type="SAM" id="MobiDB-lite"/>
    </source>
</evidence>
<dbReference type="InterPro" id="IPR013083">
    <property type="entry name" value="Znf_RING/FYVE/PHD"/>
</dbReference>
<dbReference type="GO" id="GO:0097039">
    <property type="term" value="P:protein linear polyubiquitination"/>
    <property type="evidence" value="ECO:0007669"/>
    <property type="project" value="TreeGrafter"/>
</dbReference>
<evidence type="ECO:0000256" key="5">
    <source>
        <dbReference type="ARBA" id="ARBA00022771"/>
    </source>
</evidence>
<dbReference type="InterPro" id="IPR047559">
    <property type="entry name" value="HOIL1_RBR_mRING-HC-C3HC3D"/>
</dbReference>
<feature type="region of interest" description="Disordered" evidence="9">
    <location>
        <begin position="123"/>
        <end position="182"/>
    </location>
</feature>
<dbReference type="InterPro" id="IPR017907">
    <property type="entry name" value="Znf_RING_CS"/>
</dbReference>
<evidence type="ECO:0000256" key="1">
    <source>
        <dbReference type="ARBA" id="ARBA00004906"/>
    </source>
</evidence>
<reference evidence="12 13" key="1">
    <citation type="submission" date="2023-11" db="EMBL/GenBank/DDBJ databases">
        <authorList>
            <person name="Hedman E."/>
            <person name="Englund M."/>
            <person name="Stromberg M."/>
            <person name="Nyberg Akerstrom W."/>
            <person name="Nylinder S."/>
            <person name="Jareborg N."/>
            <person name="Kallberg Y."/>
            <person name="Kronander E."/>
        </authorList>
    </citation>
    <scope>NUCLEOTIDE SEQUENCE [LARGE SCALE GENOMIC DNA]</scope>
</reference>
<evidence type="ECO:0000256" key="3">
    <source>
        <dbReference type="ARBA" id="ARBA00022723"/>
    </source>
</evidence>
<accession>A0AAV1M9B3</accession>
<evidence type="ECO:0000259" key="11">
    <source>
        <dbReference type="PROSITE" id="PS51873"/>
    </source>
</evidence>
<dbReference type="SUPFAM" id="SSF57850">
    <property type="entry name" value="RING/U-box"/>
    <property type="match status" value="2"/>
</dbReference>
<evidence type="ECO:0000256" key="8">
    <source>
        <dbReference type="PROSITE-ProRule" id="PRU00175"/>
    </source>
</evidence>
<evidence type="ECO:0008006" key="14">
    <source>
        <dbReference type="Google" id="ProtNLM"/>
    </source>
</evidence>